<dbReference type="SUPFAM" id="SSF50104">
    <property type="entry name" value="Translation proteins SH3-like domain"/>
    <property type="match status" value="1"/>
</dbReference>
<protein>
    <submittedName>
        <fullName evidence="4">50S ribosomal protein L19</fullName>
    </submittedName>
</protein>
<dbReference type="GO" id="GO:0006412">
    <property type="term" value="P:translation"/>
    <property type="evidence" value="ECO:0007669"/>
    <property type="project" value="InterPro"/>
</dbReference>
<evidence type="ECO:0000256" key="2">
    <source>
        <dbReference type="ARBA" id="ARBA00022980"/>
    </source>
</evidence>
<evidence type="ECO:0000313" key="5">
    <source>
        <dbReference type="Proteomes" id="UP000242146"/>
    </source>
</evidence>
<dbReference type="PANTHER" id="PTHR15680:SF9">
    <property type="entry name" value="LARGE RIBOSOMAL SUBUNIT PROTEIN BL19M"/>
    <property type="match status" value="1"/>
</dbReference>
<evidence type="ECO:0000256" key="3">
    <source>
        <dbReference type="ARBA" id="ARBA00023274"/>
    </source>
</evidence>
<dbReference type="GO" id="GO:0003735">
    <property type="term" value="F:structural constituent of ribosome"/>
    <property type="evidence" value="ECO:0007669"/>
    <property type="project" value="InterPro"/>
</dbReference>
<reference evidence="4 5" key="1">
    <citation type="submission" date="2016-07" db="EMBL/GenBank/DDBJ databases">
        <title>Pervasive Adenine N6-methylation of Active Genes in Fungi.</title>
        <authorList>
            <consortium name="DOE Joint Genome Institute"/>
            <person name="Mondo S.J."/>
            <person name="Dannebaum R.O."/>
            <person name="Kuo R.C."/>
            <person name="Labutti K."/>
            <person name="Haridas S."/>
            <person name="Kuo A."/>
            <person name="Salamov A."/>
            <person name="Ahrendt S.R."/>
            <person name="Lipzen A."/>
            <person name="Sullivan W."/>
            <person name="Andreopoulos W.B."/>
            <person name="Clum A."/>
            <person name="Lindquist E."/>
            <person name="Daum C."/>
            <person name="Ramamoorthy G.K."/>
            <person name="Gryganskyi A."/>
            <person name="Culley D."/>
            <person name="Magnuson J.K."/>
            <person name="James T.Y."/>
            <person name="O'Malley M.A."/>
            <person name="Stajich J.E."/>
            <person name="Spatafora J.W."/>
            <person name="Visel A."/>
            <person name="Grigoriev I.V."/>
        </authorList>
    </citation>
    <scope>NUCLEOTIDE SEQUENCE [LARGE SCALE GENOMIC DNA]</scope>
    <source>
        <strain evidence="4 5">NRRL 3301</strain>
    </source>
</reference>
<dbReference type="AlphaFoldDB" id="A0A1X2GQB1"/>
<sequence>MERITDEQIAERSPDGRDFLFSRKNPNGIRPGHVVLVESQTGPTEANTSSFMGVCIAIRRRGIDTSFTLRNLVMKVGVEQRFSLYSPMVRSIKRLQQSNEIKARRSKLFYLRNESGKIYQPLQALWRQEQANKK</sequence>
<keyword evidence="3" id="KW-0687">Ribonucleoprotein</keyword>
<dbReference type="STRING" id="101127.A0A1X2GQB1"/>
<proteinExistence type="inferred from homology"/>
<accession>A0A1X2GQB1</accession>
<dbReference type="EMBL" id="MCGT01000006">
    <property type="protein sequence ID" value="ORX58939.1"/>
    <property type="molecule type" value="Genomic_DNA"/>
</dbReference>
<evidence type="ECO:0000256" key="1">
    <source>
        <dbReference type="ARBA" id="ARBA00005781"/>
    </source>
</evidence>
<dbReference type="InterPro" id="IPR038657">
    <property type="entry name" value="Ribosomal_bL19_sf"/>
</dbReference>
<comment type="similarity">
    <text evidence="1">Belongs to the bacterial ribosomal protein bL19 family.</text>
</comment>
<gene>
    <name evidence="4" type="ORF">DM01DRAFT_1333547</name>
</gene>
<name>A0A1X2GQB1_9FUNG</name>
<dbReference type="Proteomes" id="UP000242146">
    <property type="component" value="Unassembled WGS sequence"/>
</dbReference>
<dbReference type="GO" id="GO:0005762">
    <property type="term" value="C:mitochondrial large ribosomal subunit"/>
    <property type="evidence" value="ECO:0007669"/>
    <property type="project" value="TreeGrafter"/>
</dbReference>
<dbReference type="OrthoDB" id="432645at2759"/>
<dbReference type="Pfam" id="PF01245">
    <property type="entry name" value="Ribosomal_L19"/>
    <property type="match status" value="1"/>
</dbReference>
<dbReference type="PRINTS" id="PR00061">
    <property type="entry name" value="RIBOSOMALL19"/>
</dbReference>
<keyword evidence="2 4" id="KW-0689">Ribosomal protein</keyword>
<dbReference type="Gene3D" id="2.30.30.790">
    <property type="match status" value="1"/>
</dbReference>
<dbReference type="InterPro" id="IPR008991">
    <property type="entry name" value="Translation_prot_SH3-like_sf"/>
</dbReference>
<keyword evidence="5" id="KW-1185">Reference proteome</keyword>
<dbReference type="PANTHER" id="PTHR15680">
    <property type="entry name" value="RIBOSOMAL PROTEIN L19"/>
    <property type="match status" value="1"/>
</dbReference>
<evidence type="ECO:0000313" key="4">
    <source>
        <dbReference type="EMBL" id="ORX58939.1"/>
    </source>
</evidence>
<organism evidence="4 5">
    <name type="scientific">Hesseltinella vesiculosa</name>
    <dbReference type="NCBI Taxonomy" id="101127"/>
    <lineage>
        <taxon>Eukaryota</taxon>
        <taxon>Fungi</taxon>
        <taxon>Fungi incertae sedis</taxon>
        <taxon>Mucoromycota</taxon>
        <taxon>Mucoromycotina</taxon>
        <taxon>Mucoromycetes</taxon>
        <taxon>Mucorales</taxon>
        <taxon>Cunninghamellaceae</taxon>
        <taxon>Hesseltinella</taxon>
    </lineage>
</organism>
<comment type="caution">
    <text evidence="4">The sequence shown here is derived from an EMBL/GenBank/DDBJ whole genome shotgun (WGS) entry which is preliminary data.</text>
</comment>
<dbReference type="InterPro" id="IPR001857">
    <property type="entry name" value="Ribosomal_bL19"/>
</dbReference>